<name>A0A1E1JVE5_9HELO</name>
<proteinExistence type="predicted"/>
<dbReference type="AlphaFoldDB" id="A0A1E1JVE5"/>
<accession>A0A1E1JVE5</accession>
<dbReference type="EMBL" id="FJUX01000003">
    <property type="protein sequence ID" value="CZS89681.1"/>
    <property type="molecule type" value="Genomic_DNA"/>
</dbReference>
<gene>
    <name evidence="2" type="ORF">RAG0_00980</name>
</gene>
<feature type="region of interest" description="Disordered" evidence="1">
    <location>
        <begin position="50"/>
        <end position="73"/>
    </location>
</feature>
<dbReference type="Proteomes" id="UP000178912">
    <property type="component" value="Unassembled WGS sequence"/>
</dbReference>
<evidence type="ECO:0000256" key="1">
    <source>
        <dbReference type="SAM" id="MobiDB-lite"/>
    </source>
</evidence>
<sequence>MLTAKLSEKLKYVLKKWVTSGIRNVKCIRNMDQIIQFANIDMKNAPVLPEVSSPWAQPPAPPNPDQITNSNTH</sequence>
<organism evidence="2 3">
    <name type="scientific">Rhynchosporium agropyri</name>
    <dbReference type="NCBI Taxonomy" id="914238"/>
    <lineage>
        <taxon>Eukaryota</taxon>
        <taxon>Fungi</taxon>
        <taxon>Dikarya</taxon>
        <taxon>Ascomycota</taxon>
        <taxon>Pezizomycotina</taxon>
        <taxon>Leotiomycetes</taxon>
        <taxon>Helotiales</taxon>
        <taxon>Ploettnerulaceae</taxon>
        <taxon>Rhynchosporium</taxon>
    </lineage>
</organism>
<evidence type="ECO:0000313" key="3">
    <source>
        <dbReference type="Proteomes" id="UP000178912"/>
    </source>
</evidence>
<reference evidence="3" key="1">
    <citation type="submission" date="2016-03" db="EMBL/GenBank/DDBJ databases">
        <authorList>
            <person name="Guldener U."/>
        </authorList>
    </citation>
    <scope>NUCLEOTIDE SEQUENCE [LARGE SCALE GENOMIC DNA]</scope>
    <source>
        <strain evidence="3">04CH-RAC-A.6.1</strain>
    </source>
</reference>
<protein>
    <submittedName>
        <fullName evidence="2">Uncharacterized protein</fullName>
    </submittedName>
</protein>
<keyword evidence="3" id="KW-1185">Reference proteome</keyword>
<evidence type="ECO:0000313" key="2">
    <source>
        <dbReference type="EMBL" id="CZS89681.1"/>
    </source>
</evidence>